<dbReference type="AlphaFoldDB" id="A0A267EU57"/>
<keyword evidence="7 10" id="KW-0804">Transcription</keyword>
<dbReference type="Proteomes" id="UP000215902">
    <property type="component" value="Unassembled WGS sequence"/>
</dbReference>
<keyword evidence="3 10" id="KW-0863">Zinc-finger</keyword>
<evidence type="ECO:0000256" key="7">
    <source>
        <dbReference type="ARBA" id="ARBA00023163"/>
    </source>
</evidence>
<accession>A0A267EU57</accession>
<gene>
    <name evidence="14" type="ORF">BOX15_Mlig001097g2</name>
</gene>
<evidence type="ECO:0000256" key="4">
    <source>
        <dbReference type="ARBA" id="ARBA00022833"/>
    </source>
</evidence>
<feature type="domain" description="NR LBD" evidence="13">
    <location>
        <begin position="231"/>
        <end position="494"/>
    </location>
</feature>
<evidence type="ECO:0000256" key="10">
    <source>
        <dbReference type="RuleBase" id="RU004334"/>
    </source>
</evidence>
<comment type="subcellular location">
    <subcellularLocation>
        <location evidence="1 10">Nucleus</location>
    </subcellularLocation>
</comment>
<dbReference type="EMBL" id="NIVC01001686">
    <property type="protein sequence ID" value="PAA65075.1"/>
    <property type="molecule type" value="Genomic_DNA"/>
</dbReference>
<evidence type="ECO:0000256" key="9">
    <source>
        <dbReference type="ARBA" id="ARBA00023242"/>
    </source>
</evidence>
<keyword evidence="6 10" id="KW-0238">DNA-binding</keyword>
<dbReference type="Gene3D" id="1.10.565.10">
    <property type="entry name" value="Retinoid X Receptor"/>
    <property type="match status" value="1"/>
</dbReference>
<dbReference type="InterPro" id="IPR001723">
    <property type="entry name" value="Nuclear_hrmn_rcpt"/>
</dbReference>
<feature type="domain" description="Nuclear receptor" evidence="12">
    <location>
        <begin position="63"/>
        <end position="138"/>
    </location>
</feature>
<keyword evidence="8 10" id="KW-0675">Receptor</keyword>
<evidence type="ECO:0000256" key="6">
    <source>
        <dbReference type="ARBA" id="ARBA00023125"/>
    </source>
</evidence>
<dbReference type="Pfam" id="PF00104">
    <property type="entry name" value="Hormone_recep"/>
    <property type="match status" value="1"/>
</dbReference>
<dbReference type="FunFam" id="3.30.50.10:FF:000044">
    <property type="entry name" value="retinoic acid receptor beta isoform X4"/>
    <property type="match status" value="1"/>
</dbReference>
<reference evidence="14 15" key="1">
    <citation type="submission" date="2017-06" db="EMBL/GenBank/DDBJ databases">
        <title>A platform for efficient transgenesis in Macrostomum lignano, a flatworm model organism for stem cell research.</title>
        <authorList>
            <person name="Berezikov E."/>
        </authorList>
    </citation>
    <scope>NUCLEOTIDE SEQUENCE [LARGE SCALE GENOMIC DNA]</scope>
    <source>
        <strain evidence="14">DV1</strain>
        <tissue evidence="14">Whole organism</tissue>
    </source>
</reference>
<evidence type="ECO:0000313" key="15">
    <source>
        <dbReference type="Proteomes" id="UP000215902"/>
    </source>
</evidence>
<dbReference type="GO" id="GO:0005634">
    <property type="term" value="C:nucleus"/>
    <property type="evidence" value="ECO:0007669"/>
    <property type="project" value="UniProtKB-SubCell"/>
</dbReference>
<comment type="caution">
    <text evidence="14">The sequence shown here is derived from an EMBL/GenBank/DDBJ whole genome shotgun (WGS) entry which is preliminary data.</text>
</comment>
<evidence type="ECO:0000259" key="13">
    <source>
        <dbReference type="PROSITE" id="PS51843"/>
    </source>
</evidence>
<protein>
    <recommendedName>
        <fullName evidence="16">Nuclear receptor domain-containing protein</fullName>
    </recommendedName>
</protein>
<keyword evidence="9 10" id="KW-0539">Nucleus</keyword>
<dbReference type="STRING" id="282301.A0A267EU57"/>
<keyword evidence="5 10" id="KW-0805">Transcription regulation</keyword>
<evidence type="ECO:0000256" key="11">
    <source>
        <dbReference type="SAM" id="MobiDB-lite"/>
    </source>
</evidence>
<dbReference type="PRINTS" id="PR00047">
    <property type="entry name" value="STROIDFINGER"/>
</dbReference>
<dbReference type="SUPFAM" id="SSF57716">
    <property type="entry name" value="Glucocorticoid receptor-like (DNA-binding domain)"/>
    <property type="match status" value="1"/>
</dbReference>
<keyword evidence="4 10" id="KW-0862">Zinc</keyword>
<sequence length="505" mass="53682">MLPLPNSGSSGGDCGTSKIVDDKVSCQLRLLPSQPVTAAEQHSPIKSEALAAPPSAIQSAPSYATCKVCGDKASGYHYGVVSCEGCKGFFRRSIQKQIQYRCLRDGACQVARINRNRCQHCRFRKCLAAGMSKDSVRYGRASSSTAVTAAAAAAAAAAVAVAVPVASSASTPTAVASIGASAVAAPAATASSSATSPSPTTPSGGSASASTSSAMEKLDCSFWGDGQMQQQLDQLAATVHQAFGSASGYSHCRAGGLMVGQARHATLVPEGRGLRPDALDEHRLCMHQSLAHLLLPCIEQTVDFAKRVPGFAKFTQDDQLTLIKSAFFELWLLQVSPHQIAAVDQGHLQGIVSKILFPSGQLVNQQELDFVWSPPLVAKIAELMQILSSLQLTECQLALLCSVVLTRPDRAGLSNPDDVSANHSRLLAALHQQLDISKASTPAESSLKQQQQLTAGLQTAIRQASSIGLSMQHCMQWYRDNWHRTYLPPLYAEIFDIRKNSEHTT</sequence>
<dbReference type="PANTHER" id="PTHR45805">
    <property type="entry name" value="NUCLEAR HORMONE RECEPTOR HR3-RELATED"/>
    <property type="match status" value="1"/>
</dbReference>
<evidence type="ECO:0000256" key="1">
    <source>
        <dbReference type="ARBA" id="ARBA00004123"/>
    </source>
</evidence>
<dbReference type="PROSITE" id="PS51843">
    <property type="entry name" value="NR_LBD"/>
    <property type="match status" value="1"/>
</dbReference>
<feature type="region of interest" description="Disordered" evidence="11">
    <location>
        <begin position="190"/>
        <end position="211"/>
    </location>
</feature>
<evidence type="ECO:0000313" key="14">
    <source>
        <dbReference type="EMBL" id="PAA65075.1"/>
    </source>
</evidence>
<dbReference type="InterPro" id="IPR000536">
    <property type="entry name" value="Nucl_hrmn_rcpt_lig-bd"/>
</dbReference>
<evidence type="ECO:0008006" key="16">
    <source>
        <dbReference type="Google" id="ProtNLM"/>
    </source>
</evidence>
<dbReference type="SMART" id="SM00430">
    <property type="entry name" value="HOLI"/>
    <property type="match status" value="1"/>
</dbReference>
<proteinExistence type="inferred from homology"/>
<dbReference type="InterPro" id="IPR013088">
    <property type="entry name" value="Znf_NHR/GATA"/>
</dbReference>
<evidence type="ECO:0000256" key="3">
    <source>
        <dbReference type="ARBA" id="ARBA00022771"/>
    </source>
</evidence>
<evidence type="ECO:0000259" key="12">
    <source>
        <dbReference type="PROSITE" id="PS51030"/>
    </source>
</evidence>
<dbReference type="PROSITE" id="PS51030">
    <property type="entry name" value="NUCLEAR_REC_DBD_2"/>
    <property type="match status" value="1"/>
</dbReference>
<dbReference type="PRINTS" id="PR00398">
    <property type="entry name" value="STRDHORMONER"/>
</dbReference>
<dbReference type="InterPro" id="IPR001628">
    <property type="entry name" value="Znf_hrmn_rcpt"/>
</dbReference>
<evidence type="ECO:0000256" key="5">
    <source>
        <dbReference type="ARBA" id="ARBA00023015"/>
    </source>
</evidence>
<dbReference type="CDD" id="cd07165">
    <property type="entry name" value="NR_DBD_DmE78_like"/>
    <property type="match status" value="1"/>
</dbReference>
<dbReference type="SUPFAM" id="SSF48508">
    <property type="entry name" value="Nuclear receptor ligand-binding domain"/>
    <property type="match status" value="1"/>
</dbReference>
<dbReference type="PROSITE" id="PS00031">
    <property type="entry name" value="NUCLEAR_REC_DBD_1"/>
    <property type="match status" value="1"/>
</dbReference>
<dbReference type="GO" id="GO:0043565">
    <property type="term" value="F:sequence-specific DNA binding"/>
    <property type="evidence" value="ECO:0007669"/>
    <property type="project" value="InterPro"/>
</dbReference>
<keyword evidence="15" id="KW-1185">Reference proteome</keyword>
<evidence type="ECO:0000256" key="2">
    <source>
        <dbReference type="ARBA" id="ARBA00022723"/>
    </source>
</evidence>
<name>A0A267EU57_9PLAT</name>
<dbReference type="GO" id="GO:0003700">
    <property type="term" value="F:DNA-binding transcription factor activity"/>
    <property type="evidence" value="ECO:0007669"/>
    <property type="project" value="InterPro"/>
</dbReference>
<dbReference type="Pfam" id="PF00105">
    <property type="entry name" value="zf-C4"/>
    <property type="match status" value="1"/>
</dbReference>
<dbReference type="GO" id="GO:0008270">
    <property type="term" value="F:zinc ion binding"/>
    <property type="evidence" value="ECO:0007669"/>
    <property type="project" value="UniProtKB-KW"/>
</dbReference>
<evidence type="ECO:0000256" key="8">
    <source>
        <dbReference type="ARBA" id="ARBA00023170"/>
    </source>
</evidence>
<dbReference type="SMART" id="SM00399">
    <property type="entry name" value="ZnF_C4"/>
    <property type="match status" value="1"/>
</dbReference>
<organism evidence="14 15">
    <name type="scientific">Macrostomum lignano</name>
    <dbReference type="NCBI Taxonomy" id="282301"/>
    <lineage>
        <taxon>Eukaryota</taxon>
        <taxon>Metazoa</taxon>
        <taxon>Spiralia</taxon>
        <taxon>Lophotrochozoa</taxon>
        <taxon>Platyhelminthes</taxon>
        <taxon>Rhabditophora</taxon>
        <taxon>Macrostomorpha</taxon>
        <taxon>Macrostomida</taxon>
        <taxon>Macrostomidae</taxon>
        <taxon>Macrostomum</taxon>
    </lineage>
</organism>
<comment type="similarity">
    <text evidence="10">Belongs to the nuclear hormone receptor family.</text>
</comment>
<keyword evidence="2 10" id="KW-0479">Metal-binding</keyword>
<dbReference type="OrthoDB" id="5771769at2759"/>
<dbReference type="InterPro" id="IPR035500">
    <property type="entry name" value="NHR-like_dom_sf"/>
</dbReference>
<dbReference type="PANTHER" id="PTHR45805:SF10">
    <property type="entry name" value="ECDYSONE-INDUCED PROTEIN 78C"/>
    <property type="match status" value="1"/>
</dbReference>
<dbReference type="Gene3D" id="3.30.50.10">
    <property type="entry name" value="Erythroid Transcription Factor GATA-1, subunit A"/>
    <property type="match status" value="1"/>
</dbReference>